<organism evidence="2 3">
    <name type="scientific">Flagellimonas nanhaiensis</name>
    <dbReference type="NCBI Taxonomy" id="2292706"/>
    <lineage>
        <taxon>Bacteria</taxon>
        <taxon>Pseudomonadati</taxon>
        <taxon>Bacteroidota</taxon>
        <taxon>Flavobacteriia</taxon>
        <taxon>Flavobacteriales</taxon>
        <taxon>Flavobacteriaceae</taxon>
        <taxon>Flagellimonas</taxon>
    </lineage>
</organism>
<feature type="transmembrane region" description="Helical" evidence="1">
    <location>
        <begin position="101"/>
        <end position="121"/>
    </location>
</feature>
<name>A0A371JPN2_9FLAO</name>
<feature type="transmembrane region" description="Helical" evidence="1">
    <location>
        <begin position="127"/>
        <end position="147"/>
    </location>
</feature>
<proteinExistence type="predicted"/>
<dbReference type="EMBL" id="QTJX01000002">
    <property type="protein sequence ID" value="RDY59472.1"/>
    <property type="molecule type" value="Genomic_DNA"/>
</dbReference>
<comment type="caution">
    <text evidence="2">The sequence shown here is derived from an EMBL/GenBank/DDBJ whole genome shotgun (WGS) entry which is preliminary data.</text>
</comment>
<dbReference type="Proteomes" id="UP000261828">
    <property type="component" value="Unassembled WGS sequence"/>
</dbReference>
<keyword evidence="1" id="KW-0812">Transmembrane</keyword>
<accession>A0A371JPN2</accession>
<keyword evidence="1" id="KW-1133">Transmembrane helix</keyword>
<dbReference type="PANTHER" id="PTHR35867:SF1">
    <property type="entry name" value="PROTEIN RSEC"/>
    <property type="match status" value="1"/>
</dbReference>
<evidence type="ECO:0000256" key="1">
    <source>
        <dbReference type="SAM" id="Phobius"/>
    </source>
</evidence>
<keyword evidence="1" id="KW-0472">Membrane</keyword>
<dbReference type="AlphaFoldDB" id="A0A371JPN2"/>
<dbReference type="Pfam" id="PF04246">
    <property type="entry name" value="RseC_MucC"/>
    <property type="match status" value="1"/>
</dbReference>
<keyword evidence="3" id="KW-1185">Reference proteome</keyword>
<protein>
    <submittedName>
        <fullName evidence="2">RseC/MucC family positive regulator of sigma(E)</fullName>
    </submittedName>
</protein>
<reference evidence="2 3" key="1">
    <citation type="submission" date="2018-08" db="EMBL/GenBank/DDBJ databases">
        <title>Muricauda nanhaiensis sp. nov., isolated from seawater of the South China Sea.</title>
        <authorList>
            <person name="Dang Y."/>
        </authorList>
    </citation>
    <scope>NUCLEOTIDE SEQUENCE [LARGE SCALE GENOMIC DNA]</scope>
    <source>
        <strain evidence="2 3">SM1704</strain>
    </source>
</reference>
<dbReference type="OrthoDB" id="1120636at2"/>
<evidence type="ECO:0000313" key="2">
    <source>
        <dbReference type="EMBL" id="RDY59472.1"/>
    </source>
</evidence>
<dbReference type="PANTHER" id="PTHR35867">
    <property type="entry name" value="PROTEIN RSEC"/>
    <property type="match status" value="1"/>
</dbReference>
<evidence type="ECO:0000313" key="3">
    <source>
        <dbReference type="Proteomes" id="UP000261828"/>
    </source>
</evidence>
<dbReference type="InterPro" id="IPR007359">
    <property type="entry name" value="SigmaE_reg_RseC_MucC"/>
</dbReference>
<sequence length="163" mass="18110">MTWAKILVSPCNLFGQITIVMTSMPADSNTFIHSGIVSKINGSSIIVALDQNIHCESCRAKALCGVSDSASKEIEVTDPSNSFKVNEAVEVTLRKSLGHKAVFWAYVFPFIIMIATLLIASSIFEEWFAGLLSLFILIPYYVLIHLLNNHFKKTFKVSISRTH</sequence>
<gene>
    <name evidence="2" type="ORF">DX873_08795</name>
</gene>